<keyword evidence="2" id="KW-1185">Reference proteome</keyword>
<evidence type="ECO:0000313" key="2">
    <source>
        <dbReference type="Proteomes" id="UP000664203"/>
    </source>
</evidence>
<dbReference type="Proteomes" id="UP000664203">
    <property type="component" value="Unassembled WGS sequence"/>
</dbReference>
<name>A0A8H3IC08_9LECA</name>
<dbReference type="OrthoDB" id="5408455at2759"/>
<evidence type="ECO:0000313" key="1">
    <source>
        <dbReference type="EMBL" id="CAF9915175.1"/>
    </source>
</evidence>
<protein>
    <submittedName>
        <fullName evidence="1">Uncharacterized protein</fullName>
    </submittedName>
</protein>
<dbReference type="EMBL" id="CAJPDR010000081">
    <property type="protein sequence ID" value="CAF9915175.1"/>
    <property type="molecule type" value="Genomic_DNA"/>
</dbReference>
<organism evidence="1 2">
    <name type="scientific">Alectoria fallacina</name>
    <dbReference type="NCBI Taxonomy" id="1903189"/>
    <lineage>
        <taxon>Eukaryota</taxon>
        <taxon>Fungi</taxon>
        <taxon>Dikarya</taxon>
        <taxon>Ascomycota</taxon>
        <taxon>Pezizomycotina</taxon>
        <taxon>Lecanoromycetes</taxon>
        <taxon>OSLEUM clade</taxon>
        <taxon>Lecanoromycetidae</taxon>
        <taxon>Lecanorales</taxon>
        <taxon>Lecanorineae</taxon>
        <taxon>Parmeliaceae</taxon>
        <taxon>Alectoria</taxon>
    </lineage>
</organism>
<comment type="caution">
    <text evidence="1">The sequence shown here is derived from an EMBL/GenBank/DDBJ whole genome shotgun (WGS) entry which is preliminary data.</text>
</comment>
<gene>
    <name evidence="1" type="ORF">ALECFALPRED_010033</name>
</gene>
<accession>A0A8H3IC08</accession>
<reference evidence="1" key="1">
    <citation type="submission" date="2021-03" db="EMBL/GenBank/DDBJ databases">
        <authorList>
            <person name="Tagirdzhanova G."/>
        </authorList>
    </citation>
    <scope>NUCLEOTIDE SEQUENCE</scope>
</reference>
<dbReference type="AlphaFoldDB" id="A0A8H3IC08"/>
<sequence>MLISSPKYLAPFLTFFALILVFLTRRHVIQDFPRQRATEYIYENSDQTVIGGGLTELQETTVYDKLSGDTPSDIEANWLATLGAKSLLQKVQEFRDRTQASYNDDSRKSVYQTLEYAKLELENVGKQPFNTKKIAQGVQKLKVALKAAEEVIARGPEPKTMVSKSTDGGTAATQLEEAFQKTEVDRKCKEKAAALAQLQKAELDAVIAESKEGPNFH</sequence>
<proteinExistence type="predicted"/>